<dbReference type="RefSeq" id="WP_047269230.1">
    <property type="nucleotide sequence ID" value="NZ_JBHMAS010000080.1"/>
</dbReference>
<evidence type="ECO:0000256" key="1">
    <source>
        <dbReference type="SAM" id="MobiDB-lite"/>
    </source>
</evidence>
<comment type="caution">
    <text evidence="3">The sequence shown here is derived from an EMBL/GenBank/DDBJ whole genome shotgun (WGS) entry which is preliminary data.</text>
</comment>
<evidence type="ECO:0000256" key="2">
    <source>
        <dbReference type="SAM" id="SignalP"/>
    </source>
</evidence>
<feature type="signal peptide" evidence="2">
    <location>
        <begin position="1"/>
        <end position="23"/>
    </location>
</feature>
<reference evidence="3 4" key="1">
    <citation type="submission" date="2024-09" db="EMBL/GenBank/DDBJ databases">
        <authorList>
            <person name="Sun Q."/>
            <person name="Mori K."/>
        </authorList>
    </citation>
    <scope>NUCLEOTIDE SEQUENCE [LARGE SCALE GENOMIC DNA]</scope>
    <source>
        <strain evidence="3 4">JCM 11411</strain>
    </source>
</reference>
<accession>A0ABV5XN47</accession>
<sequence>MRRSLAVVSLTAAIGLIGGPALAQPAETPPPPGVGAPATGMSTLEDPVIQPFGTTCIQNCTGYVAANIESKSSQQSFTFRANFISAGGVQNPRQQVRMLGFQGQVIDEQNQYGGGRQYSGEFRMGRSYLTPVASVCNTLWEGGVQLGTACTGV</sequence>
<name>A0ABV5XN47_9NOCA</name>
<gene>
    <name evidence="3" type="ORF">ACFFQ6_29865</name>
</gene>
<organism evidence="3 4">
    <name type="scientific">Rhodococcus baikonurensis</name>
    <dbReference type="NCBI Taxonomy" id="172041"/>
    <lineage>
        <taxon>Bacteria</taxon>
        <taxon>Bacillati</taxon>
        <taxon>Actinomycetota</taxon>
        <taxon>Actinomycetes</taxon>
        <taxon>Mycobacteriales</taxon>
        <taxon>Nocardiaceae</taxon>
        <taxon>Rhodococcus</taxon>
        <taxon>Rhodococcus erythropolis group</taxon>
    </lineage>
</organism>
<keyword evidence="4" id="KW-1185">Reference proteome</keyword>
<feature type="chain" id="PRO_5047144855" description="Secreted protein" evidence="2">
    <location>
        <begin position="24"/>
        <end position="153"/>
    </location>
</feature>
<feature type="region of interest" description="Disordered" evidence="1">
    <location>
        <begin position="23"/>
        <end position="42"/>
    </location>
</feature>
<dbReference type="EMBL" id="JBHMAS010000080">
    <property type="protein sequence ID" value="MFB9783912.1"/>
    <property type="molecule type" value="Genomic_DNA"/>
</dbReference>
<evidence type="ECO:0008006" key="5">
    <source>
        <dbReference type="Google" id="ProtNLM"/>
    </source>
</evidence>
<keyword evidence="2" id="KW-0732">Signal</keyword>
<evidence type="ECO:0000313" key="4">
    <source>
        <dbReference type="Proteomes" id="UP001589587"/>
    </source>
</evidence>
<dbReference type="Proteomes" id="UP001589587">
    <property type="component" value="Unassembled WGS sequence"/>
</dbReference>
<proteinExistence type="predicted"/>
<evidence type="ECO:0000313" key="3">
    <source>
        <dbReference type="EMBL" id="MFB9783912.1"/>
    </source>
</evidence>
<protein>
    <recommendedName>
        <fullName evidence="5">Secreted protein</fullName>
    </recommendedName>
</protein>